<protein>
    <submittedName>
        <fullName evidence="2">Uncharacterized protein</fullName>
    </submittedName>
</protein>
<evidence type="ECO:0000313" key="3">
    <source>
        <dbReference type="Proteomes" id="UP001213000"/>
    </source>
</evidence>
<feature type="compositionally biased region" description="Polar residues" evidence="1">
    <location>
        <begin position="230"/>
        <end position="271"/>
    </location>
</feature>
<reference evidence="2" key="1">
    <citation type="submission" date="2022-07" db="EMBL/GenBank/DDBJ databases">
        <title>Genome Sequence of Leucocoprinus birnbaumii.</title>
        <authorList>
            <person name="Buettner E."/>
        </authorList>
    </citation>
    <scope>NUCLEOTIDE SEQUENCE</scope>
    <source>
        <strain evidence="2">VT141</strain>
    </source>
</reference>
<dbReference type="Proteomes" id="UP001213000">
    <property type="component" value="Unassembled WGS sequence"/>
</dbReference>
<dbReference type="EMBL" id="JANIEX010000721">
    <property type="protein sequence ID" value="KAJ3563799.1"/>
    <property type="molecule type" value="Genomic_DNA"/>
</dbReference>
<gene>
    <name evidence="2" type="ORF">NP233_g8699</name>
</gene>
<sequence>MSTATSGSVKVTVPALTGTGNYQFWSLCLHGILGTTTHHNTSVTAWDLTGKPKDDLPALPTVCAVHAGTENVSAITQTMHDNDVLQCCKETLACDNLKNVAISIIIAGLSDSMLHLADGNDPCSIWQEIKNIYSTAGPAEVYHSLMHALNWHIPGDKEPSLSISELEAVFSNLDSQGVDIPEVLEAMILLQVAPGNTDSLAQLILANHQKLDDLTWDCSWMSNGCWQPSVPSHSNKRFQSGPQNNNRGNKPAFGNQQRMQPQSQNDQSHCPQQEDHQKQCGTRGGCGRGKGHANVAKDEYTTDTTMEFAPVVQRPEVSPLSLLHCITPGGELPVKSVDYRILIKPMHLSAAKKCTIAAWDDQMGNALVNSKFAPIGCITKDKSIDVEQSFVEPENVENLWVTKKHLLHKHEDDVENEDWPTLASSFKDYEPAPM</sequence>
<comment type="caution">
    <text evidence="2">The sequence shown here is derived from an EMBL/GenBank/DDBJ whole genome shotgun (WGS) entry which is preliminary data.</text>
</comment>
<accession>A0AAD5VQF5</accession>
<feature type="region of interest" description="Disordered" evidence="1">
    <location>
        <begin position="230"/>
        <end position="298"/>
    </location>
</feature>
<dbReference type="AlphaFoldDB" id="A0AAD5VQF5"/>
<keyword evidence="3" id="KW-1185">Reference proteome</keyword>
<proteinExistence type="predicted"/>
<evidence type="ECO:0000313" key="2">
    <source>
        <dbReference type="EMBL" id="KAJ3563799.1"/>
    </source>
</evidence>
<name>A0AAD5VQF5_9AGAR</name>
<organism evidence="2 3">
    <name type="scientific">Leucocoprinus birnbaumii</name>
    <dbReference type="NCBI Taxonomy" id="56174"/>
    <lineage>
        <taxon>Eukaryota</taxon>
        <taxon>Fungi</taxon>
        <taxon>Dikarya</taxon>
        <taxon>Basidiomycota</taxon>
        <taxon>Agaricomycotina</taxon>
        <taxon>Agaricomycetes</taxon>
        <taxon>Agaricomycetidae</taxon>
        <taxon>Agaricales</taxon>
        <taxon>Agaricineae</taxon>
        <taxon>Agaricaceae</taxon>
        <taxon>Leucocoprinus</taxon>
    </lineage>
</organism>
<evidence type="ECO:0000256" key="1">
    <source>
        <dbReference type="SAM" id="MobiDB-lite"/>
    </source>
</evidence>